<organism evidence="2">
    <name type="scientific">human gut metagenome</name>
    <dbReference type="NCBI Taxonomy" id="408170"/>
    <lineage>
        <taxon>unclassified sequences</taxon>
        <taxon>metagenomes</taxon>
        <taxon>organismal metagenomes</taxon>
    </lineage>
</organism>
<name>W1XXW2_9ZZZZ</name>
<sequence>TSQSKNGGISVYATEDNWSMEDASKDN</sequence>
<proteinExistence type="predicted"/>
<reference evidence="2" key="1">
    <citation type="submission" date="2013-12" db="EMBL/GenBank/DDBJ databases">
        <title>A Varibaculum cambriense genome reconstructed from a premature infant gut community with otherwise low bacterial novelty that shifts toward anaerobic metabolism during the third week of life.</title>
        <authorList>
            <person name="Brown C.T."/>
            <person name="Sharon I."/>
            <person name="Thomas B.C."/>
            <person name="Castelle C.J."/>
            <person name="Morowitz M.J."/>
            <person name="Banfield J.F."/>
        </authorList>
    </citation>
    <scope>NUCLEOTIDE SEQUENCE</scope>
</reference>
<evidence type="ECO:0000313" key="2">
    <source>
        <dbReference type="EMBL" id="ETJ35102.1"/>
    </source>
</evidence>
<protein>
    <submittedName>
        <fullName evidence="2">Uncharacterized protein</fullName>
    </submittedName>
</protein>
<feature type="non-terminal residue" evidence="2">
    <location>
        <position position="1"/>
    </location>
</feature>
<dbReference type="AlphaFoldDB" id="W1XXW2"/>
<gene>
    <name evidence="2" type="ORF">Q604_UNBC10495G0001</name>
</gene>
<accession>W1XXW2</accession>
<feature type="region of interest" description="Disordered" evidence="1">
    <location>
        <begin position="1"/>
        <end position="27"/>
    </location>
</feature>
<comment type="caution">
    <text evidence="2">The sequence shown here is derived from an EMBL/GenBank/DDBJ whole genome shotgun (WGS) entry which is preliminary data.</text>
</comment>
<evidence type="ECO:0000256" key="1">
    <source>
        <dbReference type="SAM" id="MobiDB-lite"/>
    </source>
</evidence>
<dbReference type="EMBL" id="AZMM01010495">
    <property type="protein sequence ID" value="ETJ35102.1"/>
    <property type="molecule type" value="Genomic_DNA"/>
</dbReference>